<sequence length="67" mass="7736">MEGVSLFIDDMDGVAYASNNEIHVNAGYINGYIFWQCENRNHWCMCYTMKVLTYGSGMVMDKILQEN</sequence>
<evidence type="ECO:0000313" key="2">
    <source>
        <dbReference type="Proteomes" id="UP000237347"/>
    </source>
</evidence>
<proteinExistence type="predicted"/>
<comment type="caution">
    <text evidence="1">The sequence shown here is derived from an EMBL/GenBank/DDBJ whole genome shotgun (WGS) entry which is preliminary data.</text>
</comment>
<keyword evidence="2" id="KW-1185">Reference proteome</keyword>
<reference evidence="1 2" key="1">
    <citation type="journal article" date="2018" name="Sci. Data">
        <title>The draft genome sequence of cork oak.</title>
        <authorList>
            <person name="Ramos A.M."/>
            <person name="Usie A."/>
            <person name="Barbosa P."/>
            <person name="Barros P.M."/>
            <person name="Capote T."/>
            <person name="Chaves I."/>
            <person name="Simoes F."/>
            <person name="Abreu I."/>
            <person name="Carrasquinho I."/>
            <person name="Faro C."/>
            <person name="Guimaraes J.B."/>
            <person name="Mendonca D."/>
            <person name="Nobrega F."/>
            <person name="Rodrigues L."/>
            <person name="Saibo N.J.M."/>
            <person name="Varela M.C."/>
            <person name="Egas C."/>
            <person name="Matos J."/>
            <person name="Miguel C.M."/>
            <person name="Oliveira M.M."/>
            <person name="Ricardo C.P."/>
            <person name="Goncalves S."/>
        </authorList>
    </citation>
    <scope>NUCLEOTIDE SEQUENCE [LARGE SCALE GENOMIC DNA]</scope>
    <source>
        <strain evidence="2">cv. HL8</strain>
    </source>
</reference>
<dbReference type="Proteomes" id="UP000237347">
    <property type="component" value="Unassembled WGS sequence"/>
</dbReference>
<protein>
    <submittedName>
        <fullName evidence="1">Uncharacterized protein</fullName>
    </submittedName>
</protein>
<organism evidence="1 2">
    <name type="scientific">Quercus suber</name>
    <name type="common">Cork oak</name>
    <dbReference type="NCBI Taxonomy" id="58331"/>
    <lineage>
        <taxon>Eukaryota</taxon>
        <taxon>Viridiplantae</taxon>
        <taxon>Streptophyta</taxon>
        <taxon>Embryophyta</taxon>
        <taxon>Tracheophyta</taxon>
        <taxon>Spermatophyta</taxon>
        <taxon>Magnoliopsida</taxon>
        <taxon>eudicotyledons</taxon>
        <taxon>Gunneridae</taxon>
        <taxon>Pentapetalae</taxon>
        <taxon>rosids</taxon>
        <taxon>fabids</taxon>
        <taxon>Fagales</taxon>
        <taxon>Fagaceae</taxon>
        <taxon>Quercus</taxon>
    </lineage>
</organism>
<accession>A0AAW0KMS8</accession>
<dbReference type="AlphaFoldDB" id="A0AAW0KMS8"/>
<name>A0AAW0KMS8_QUESU</name>
<evidence type="ECO:0000313" key="1">
    <source>
        <dbReference type="EMBL" id="KAK7840214.1"/>
    </source>
</evidence>
<dbReference type="EMBL" id="PKMF04000267">
    <property type="protein sequence ID" value="KAK7840214.1"/>
    <property type="molecule type" value="Genomic_DNA"/>
</dbReference>
<gene>
    <name evidence="1" type="ORF">CFP56_016986</name>
</gene>